<feature type="disulfide bond" evidence="6">
    <location>
        <begin position="7"/>
        <end position="16"/>
    </location>
</feature>
<reference evidence="8 9" key="1">
    <citation type="journal article" date="2007" name="Science">
        <title>Sea anemone genome reveals ancestral eumetazoan gene repertoire and genomic organization.</title>
        <authorList>
            <person name="Putnam N.H."/>
            <person name="Srivastava M."/>
            <person name="Hellsten U."/>
            <person name="Dirks B."/>
            <person name="Chapman J."/>
            <person name="Salamov A."/>
            <person name="Terry A."/>
            <person name="Shapiro H."/>
            <person name="Lindquist E."/>
            <person name="Kapitonov V.V."/>
            <person name="Jurka J."/>
            <person name="Genikhovich G."/>
            <person name="Grigoriev I.V."/>
            <person name="Lucas S.M."/>
            <person name="Steele R.E."/>
            <person name="Finnerty J.R."/>
            <person name="Technau U."/>
            <person name="Martindale M.Q."/>
            <person name="Rokhsar D.S."/>
        </authorList>
    </citation>
    <scope>NUCLEOTIDE SEQUENCE [LARGE SCALE GENOMIC DNA]</scope>
    <source>
        <strain evidence="9">CH2 X CH6</strain>
    </source>
</reference>
<feature type="non-terminal residue" evidence="8">
    <location>
        <position position="80"/>
    </location>
</feature>
<keyword evidence="9" id="KW-1185">Reference proteome</keyword>
<dbReference type="PROSITE" id="PS50026">
    <property type="entry name" value="EGF_3"/>
    <property type="match status" value="2"/>
</dbReference>
<name>A7SSS8_NEMVE</name>
<dbReference type="Gene3D" id="2.10.25.10">
    <property type="entry name" value="Laminin"/>
    <property type="match status" value="2"/>
</dbReference>
<evidence type="ECO:0000256" key="3">
    <source>
        <dbReference type="ARBA" id="ARBA00022729"/>
    </source>
</evidence>
<evidence type="ECO:0000259" key="7">
    <source>
        <dbReference type="PROSITE" id="PS50026"/>
    </source>
</evidence>
<dbReference type="SUPFAM" id="SSF57196">
    <property type="entry name" value="EGF/Laminin"/>
    <property type="match status" value="1"/>
</dbReference>
<evidence type="ECO:0000313" key="9">
    <source>
        <dbReference type="Proteomes" id="UP000001593"/>
    </source>
</evidence>
<evidence type="ECO:0000256" key="4">
    <source>
        <dbReference type="ARBA" id="ARBA00022737"/>
    </source>
</evidence>
<dbReference type="PANTHER" id="PTHR24049:SF22">
    <property type="entry name" value="DROSOPHILA CRUMBS HOMOLOG"/>
    <property type="match status" value="1"/>
</dbReference>
<dbReference type="HOGENOM" id="CLU_004826_6_1_1"/>
<gene>
    <name evidence="8" type="ORF">NEMVEDRAFT_v1g18474</name>
</gene>
<dbReference type="PROSITE" id="PS01186">
    <property type="entry name" value="EGF_2"/>
    <property type="match status" value="2"/>
</dbReference>
<dbReference type="InParanoid" id="A7SSS8"/>
<dbReference type="PhylomeDB" id="A7SSS8"/>
<keyword evidence="3" id="KW-0732">Signal</keyword>
<evidence type="ECO:0000256" key="1">
    <source>
        <dbReference type="ARBA" id="ARBA00006373"/>
    </source>
</evidence>
<evidence type="ECO:0000256" key="5">
    <source>
        <dbReference type="ARBA" id="ARBA00023157"/>
    </source>
</evidence>
<feature type="non-terminal residue" evidence="8">
    <location>
        <position position="1"/>
    </location>
</feature>
<keyword evidence="2 6" id="KW-0245">EGF-like domain</keyword>
<keyword evidence="5 6" id="KW-1015">Disulfide bond</keyword>
<dbReference type="PANTHER" id="PTHR24049">
    <property type="entry name" value="CRUMBS FAMILY MEMBER"/>
    <property type="match status" value="1"/>
</dbReference>
<evidence type="ECO:0000256" key="2">
    <source>
        <dbReference type="ARBA" id="ARBA00022536"/>
    </source>
</evidence>
<evidence type="ECO:0000256" key="6">
    <source>
        <dbReference type="PROSITE-ProRule" id="PRU00076"/>
    </source>
</evidence>
<comment type="caution">
    <text evidence="6">Lacks conserved residue(s) required for the propagation of feature annotation.</text>
</comment>
<feature type="disulfide bond" evidence="6">
    <location>
        <begin position="54"/>
        <end position="63"/>
    </location>
</feature>
<dbReference type="FunFam" id="2.10.25.10:FF:000499">
    <property type="entry name" value="Predicted protein"/>
    <property type="match status" value="1"/>
</dbReference>
<dbReference type="AlphaFoldDB" id="A7SSS8"/>
<sequence>GQYECACPVGFNGSRCEVNINDCESNTCCLCRNRGSCYPHPYYPRGSGQYECACPVGFNGSRCEVNINDCESNTCVNGRC</sequence>
<dbReference type="InterPro" id="IPR000742">
    <property type="entry name" value="EGF"/>
</dbReference>
<proteinExistence type="inferred from homology"/>
<dbReference type="InterPro" id="IPR051022">
    <property type="entry name" value="Notch_Cell-Fate_Det"/>
</dbReference>
<protein>
    <recommendedName>
        <fullName evidence="7">EGF-like domain-containing protein</fullName>
    </recommendedName>
</protein>
<dbReference type="STRING" id="45351.A7SSS8"/>
<accession>A7SSS8</accession>
<organism evidence="8 9">
    <name type="scientific">Nematostella vectensis</name>
    <name type="common">Starlet sea anemone</name>
    <dbReference type="NCBI Taxonomy" id="45351"/>
    <lineage>
        <taxon>Eukaryota</taxon>
        <taxon>Metazoa</taxon>
        <taxon>Cnidaria</taxon>
        <taxon>Anthozoa</taxon>
        <taxon>Hexacorallia</taxon>
        <taxon>Actiniaria</taxon>
        <taxon>Edwardsiidae</taxon>
        <taxon>Nematostella</taxon>
    </lineage>
</organism>
<dbReference type="eggNOG" id="KOG1217">
    <property type="taxonomic scope" value="Eukaryota"/>
</dbReference>
<feature type="domain" description="EGF-like" evidence="7">
    <location>
        <begin position="19"/>
        <end position="64"/>
    </location>
</feature>
<comment type="similarity">
    <text evidence="1">Belongs to the EGF domain peptide family.</text>
</comment>
<dbReference type="PROSITE" id="PS00022">
    <property type="entry name" value="EGF_1"/>
    <property type="match status" value="2"/>
</dbReference>
<keyword evidence="4" id="KW-0677">Repeat</keyword>
<evidence type="ECO:0000313" key="8">
    <source>
        <dbReference type="EMBL" id="EDO33239.1"/>
    </source>
</evidence>
<dbReference type="Proteomes" id="UP000001593">
    <property type="component" value="Unassembled WGS sequence"/>
</dbReference>
<feature type="domain" description="EGF-like" evidence="7">
    <location>
        <begin position="1"/>
        <end position="17"/>
    </location>
</feature>
<dbReference type="EMBL" id="DS469783">
    <property type="protein sequence ID" value="EDO33239.1"/>
    <property type="molecule type" value="Genomic_DNA"/>
</dbReference>